<dbReference type="InterPro" id="IPR036291">
    <property type="entry name" value="NAD(P)-bd_dom_sf"/>
</dbReference>
<dbReference type="SUPFAM" id="SSF51735">
    <property type="entry name" value="NAD(P)-binding Rossmann-fold domains"/>
    <property type="match status" value="1"/>
</dbReference>
<keyword evidence="4" id="KW-1185">Reference proteome</keyword>
<evidence type="ECO:0000256" key="2">
    <source>
        <dbReference type="ARBA" id="ARBA00023002"/>
    </source>
</evidence>
<organism evidence="3 4">
    <name type="scientific">Cerasibacillus terrae</name>
    <dbReference type="NCBI Taxonomy" id="2498845"/>
    <lineage>
        <taxon>Bacteria</taxon>
        <taxon>Bacillati</taxon>
        <taxon>Bacillota</taxon>
        <taxon>Bacilli</taxon>
        <taxon>Bacillales</taxon>
        <taxon>Bacillaceae</taxon>
        <taxon>Cerasibacillus</taxon>
    </lineage>
</organism>
<evidence type="ECO:0000313" key="3">
    <source>
        <dbReference type="EMBL" id="TXL67745.1"/>
    </source>
</evidence>
<dbReference type="FunFam" id="3.40.50.720:FF:000173">
    <property type="entry name" value="3-oxoacyl-[acyl-carrier protein] reductase"/>
    <property type="match status" value="1"/>
</dbReference>
<dbReference type="EMBL" id="VDUW01000001">
    <property type="protein sequence ID" value="TXL67745.1"/>
    <property type="molecule type" value="Genomic_DNA"/>
</dbReference>
<dbReference type="Gene3D" id="3.40.50.720">
    <property type="entry name" value="NAD(P)-binding Rossmann-like Domain"/>
    <property type="match status" value="1"/>
</dbReference>
<name>A0A5C8P2C1_9BACI</name>
<evidence type="ECO:0000313" key="4">
    <source>
        <dbReference type="Proteomes" id="UP000321574"/>
    </source>
</evidence>
<dbReference type="GO" id="GO:0016491">
    <property type="term" value="F:oxidoreductase activity"/>
    <property type="evidence" value="ECO:0007669"/>
    <property type="project" value="UniProtKB-KW"/>
</dbReference>
<comment type="similarity">
    <text evidence="1">Belongs to the short-chain dehydrogenases/reductases (SDR) family.</text>
</comment>
<dbReference type="PANTHER" id="PTHR42879">
    <property type="entry name" value="3-OXOACYL-(ACYL-CARRIER-PROTEIN) REDUCTASE"/>
    <property type="match status" value="1"/>
</dbReference>
<dbReference type="InterPro" id="IPR002347">
    <property type="entry name" value="SDR_fam"/>
</dbReference>
<dbReference type="PRINTS" id="PR00081">
    <property type="entry name" value="GDHRDH"/>
</dbReference>
<gene>
    <name evidence="3" type="ORF">FHP05_01635</name>
</gene>
<sequence>MGKNVLIVGASGGIGSEIAKLLGNAGYQLILHFNENKDSIERITEEVPNESILLKVKANLQNTAQLQSFFNQLVFPIDHIIFAQGKAYYGLFQDTSEQVMDTLLNLHVKAPWLICKELLPSMIKQQKGNIIFISSIWGEVGASNEVIYSSVKGAQNSFVKALAKEVGPSSISVNGISPGFIQTKMNEHLSAEDVESIVSEIPLQRIGMASEVAHAVQFLLDEHSNYIQGQIIKIDGGWQ</sequence>
<comment type="caution">
    <text evidence="3">The sequence shown here is derived from an EMBL/GenBank/DDBJ whole genome shotgun (WGS) entry which is preliminary data.</text>
</comment>
<dbReference type="Pfam" id="PF13561">
    <property type="entry name" value="adh_short_C2"/>
    <property type="match status" value="1"/>
</dbReference>
<dbReference type="OrthoDB" id="9803333at2"/>
<accession>A0A5C8P2C1</accession>
<reference evidence="3 4" key="1">
    <citation type="submission" date="2019-06" db="EMBL/GenBank/DDBJ databases">
        <title>Cerasibacillus sp. nov., isolated from maize field.</title>
        <authorList>
            <person name="Lin S.-Y."/>
            <person name="Tsai C.-F."/>
            <person name="Young C.-C."/>
        </authorList>
    </citation>
    <scope>NUCLEOTIDE SEQUENCE [LARGE SCALE GENOMIC DNA]</scope>
    <source>
        <strain evidence="3 4">CC-CFT480</strain>
    </source>
</reference>
<dbReference type="PANTHER" id="PTHR42879:SF2">
    <property type="entry name" value="3-OXOACYL-[ACYL-CARRIER-PROTEIN] REDUCTASE FABG"/>
    <property type="match status" value="1"/>
</dbReference>
<dbReference type="InterPro" id="IPR050259">
    <property type="entry name" value="SDR"/>
</dbReference>
<evidence type="ECO:0000256" key="1">
    <source>
        <dbReference type="ARBA" id="ARBA00006484"/>
    </source>
</evidence>
<dbReference type="RefSeq" id="WP_147665447.1">
    <property type="nucleotide sequence ID" value="NZ_VDUW01000001.1"/>
</dbReference>
<keyword evidence="2" id="KW-0560">Oxidoreductase</keyword>
<dbReference type="NCBIfam" id="NF047420">
    <property type="entry name" value="EF_P_mod_YmfI"/>
    <property type="match status" value="1"/>
</dbReference>
<protein>
    <submittedName>
        <fullName evidence="3">SDR family oxidoreductase</fullName>
    </submittedName>
</protein>
<dbReference type="CDD" id="cd05233">
    <property type="entry name" value="SDR_c"/>
    <property type="match status" value="1"/>
</dbReference>
<dbReference type="Proteomes" id="UP000321574">
    <property type="component" value="Unassembled WGS sequence"/>
</dbReference>
<proteinExistence type="inferred from homology"/>
<dbReference type="AlphaFoldDB" id="A0A5C8P2C1"/>